<protein>
    <recommendedName>
        <fullName evidence="3">BZIP domain-containing protein</fullName>
    </recommendedName>
</protein>
<dbReference type="SUPFAM" id="SSF57959">
    <property type="entry name" value="Leucine zipper domain"/>
    <property type="match status" value="1"/>
</dbReference>
<reference evidence="4 5" key="1">
    <citation type="submission" date="2015-03" db="EMBL/GenBank/DDBJ databases">
        <title>Genomics and transcriptomics of the oil-accumulating basidiomycete yeast T. oleaginosus allow insights into substrate utilization and the diverse evolutionary trajectories of mating systems in fungi.</title>
        <authorList>
            <consortium name="DOE Joint Genome Institute"/>
            <person name="Kourist R."/>
            <person name="Kracht O."/>
            <person name="Bracharz F."/>
            <person name="Lipzen A."/>
            <person name="Nolan M."/>
            <person name="Ohm R."/>
            <person name="Grigoriev I."/>
            <person name="Sun S."/>
            <person name="Heitman J."/>
            <person name="Bruck T."/>
            <person name="Nowrousian M."/>
        </authorList>
    </citation>
    <scope>NUCLEOTIDE SEQUENCE [LARGE SCALE GENOMIC DNA]</scope>
    <source>
        <strain evidence="4 5">IBC0246</strain>
    </source>
</reference>
<evidence type="ECO:0000313" key="4">
    <source>
        <dbReference type="EMBL" id="KLT38794.1"/>
    </source>
</evidence>
<proteinExistence type="predicted"/>
<keyword evidence="5" id="KW-1185">Reference proteome</keyword>
<dbReference type="GO" id="GO:0003700">
    <property type="term" value="F:DNA-binding transcription factor activity"/>
    <property type="evidence" value="ECO:0007669"/>
    <property type="project" value="InterPro"/>
</dbReference>
<name>A0A0J1AU04_9TREE</name>
<dbReference type="RefSeq" id="XP_018275285.1">
    <property type="nucleotide sequence ID" value="XM_018425632.1"/>
</dbReference>
<dbReference type="AlphaFoldDB" id="A0A0J1AU04"/>
<dbReference type="Gene3D" id="1.20.5.170">
    <property type="match status" value="1"/>
</dbReference>
<keyword evidence="1" id="KW-0175">Coiled coil</keyword>
<dbReference type="GeneID" id="28986235"/>
<feature type="compositionally biased region" description="Polar residues" evidence="2">
    <location>
        <begin position="30"/>
        <end position="54"/>
    </location>
</feature>
<dbReference type="InterPro" id="IPR004827">
    <property type="entry name" value="bZIP"/>
</dbReference>
<accession>A0A0J1AU04</accession>
<evidence type="ECO:0000313" key="5">
    <source>
        <dbReference type="Proteomes" id="UP000053611"/>
    </source>
</evidence>
<feature type="domain" description="BZIP" evidence="3">
    <location>
        <begin position="118"/>
        <end position="179"/>
    </location>
</feature>
<dbReference type="SMART" id="SM00338">
    <property type="entry name" value="BRLZ"/>
    <property type="match status" value="1"/>
</dbReference>
<feature type="region of interest" description="Disordered" evidence="2">
    <location>
        <begin position="1"/>
        <end position="124"/>
    </location>
</feature>
<dbReference type="EMBL" id="KQ087283">
    <property type="protein sequence ID" value="KLT38794.1"/>
    <property type="molecule type" value="Genomic_DNA"/>
</dbReference>
<feature type="coiled-coil region" evidence="1">
    <location>
        <begin position="131"/>
        <end position="176"/>
    </location>
</feature>
<dbReference type="OrthoDB" id="5571888at2759"/>
<evidence type="ECO:0000256" key="2">
    <source>
        <dbReference type="SAM" id="MobiDB-lite"/>
    </source>
</evidence>
<gene>
    <name evidence="4" type="ORF">CC85DRAFT_305655</name>
</gene>
<evidence type="ECO:0000259" key="3">
    <source>
        <dbReference type="SMART" id="SM00338"/>
    </source>
</evidence>
<sequence>MSSLPPTARPAQQHGYSPRIPGGYPAASPGMTTLSPLSPSNHLTYAGTSSSTSFPPGMHQAHAKMENPLNKKRRTNSAGSSWEGSGALSATTTATNDGKDGDETQPWGMPQEQYKALNPRDKKQVRNRIGARRFRAKRKDYVSTLEAAKKENEALIKQLQAELDISRHTINELRARLHLPPIPLPPPVESGLGLEVSTEYVPRRSSLPG</sequence>
<organism evidence="4 5">
    <name type="scientific">Cutaneotrichosporon oleaginosum</name>
    <dbReference type="NCBI Taxonomy" id="879819"/>
    <lineage>
        <taxon>Eukaryota</taxon>
        <taxon>Fungi</taxon>
        <taxon>Dikarya</taxon>
        <taxon>Basidiomycota</taxon>
        <taxon>Agaricomycotina</taxon>
        <taxon>Tremellomycetes</taxon>
        <taxon>Trichosporonales</taxon>
        <taxon>Trichosporonaceae</taxon>
        <taxon>Cutaneotrichosporon</taxon>
    </lineage>
</organism>
<evidence type="ECO:0000256" key="1">
    <source>
        <dbReference type="SAM" id="Coils"/>
    </source>
</evidence>
<dbReference type="Proteomes" id="UP000053611">
    <property type="component" value="Unassembled WGS sequence"/>
</dbReference>
<dbReference type="CDD" id="cd14810">
    <property type="entry name" value="bZIP_u1"/>
    <property type="match status" value="1"/>
</dbReference>
<feature type="region of interest" description="Disordered" evidence="2">
    <location>
        <begin position="180"/>
        <end position="209"/>
    </location>
</feature>
<dbReference type="InterPro" id="IPR046347">
    <property type="entry name" value="bZIP_sf"/>
</dbReference>